<gene>
    <name evidence="4" type="ORF">OFY17_05770</name>
</gene>
<dbReference type="InterPro" id="IPR009057">
    <property type="entry name" value="Homeodomain-like_sf"/>
</dbReference>
<keyword evidence="5" id="KW-1185">Reference proteome</keyword>
<dbReference type="Gene3D" id="1.10.10.60">
    <property type="entry name" value="Homeodomain-like"/>
    <property type="match status" value="1"/>
</dbReference>
<evidence type="ECO:0000259" key="3">
    <source>
        <dbReference type="PROSITE" id="PS01124"/>
    </source>
</evidence>
<comment type="caution">
    <text evidence="4">The sequence shown here is derived from an EMBL/GenBank/DDBJ whole genome shotgun (WGS) entry which is preliminary data.</text>
</comment>
<dbReference type="Pfam" id="PF12833">
    <property type="entry name" value="HTH_18"/>
    <property type="match status" value="1"/>
</dbReference>
<dbReference type="SUPFAM" id="SSF46689">
    <property type="entry name" value="Homeodomain-like"/>
    <property type="match status" value="1"/>
</dbReference>
<protein>
    <submittedName>
        <fullName evidence="4">AraC family transcriptional regulator</fullName>
    </submittedName>
</protein>
<dbReference type="RefSeq" id="WP_263529775.1">
    <property type="nucleotide sequence ID" value="NZ_JAOVZB010000002.1"/>
</dbReference>
<dbReference type="SMART" id="SM00342">
    <property type="entry name" value="HTH_ARAC"/>
    <property type="match status" value="1"/>
</dbReference>
<sequence>MKNWKKQPENEEVAKYVECYWFLEKEPEDNSLNYPQLNPDPSSHLIITPPDTVFSYEHKDSVQTATGSHWIFPHLKTFAMDHSSPFQIIGVKFKAGAFYSVGLQGISAPLDHISKVDIAKLLGSQTYNSKFFLEQITEGATHTCRLLDEALLPWLLQSHEDKHSRLVRQILPILADNAIAEMGDVLHRSQRTIERSFSKVMGMSMKQVQSMMLLESLLNDLYLLKDNDIHWADIASKHGFSDQPHLTRYLKDTIDNTPAKYAKQRNLTIDVYGDFEFD</sequence>
<name>A0ABT2YRL2_9GAMM</name>
<accession>A0ABT2YRL2</accession>
<evidence type="ECO:0000313" key="5">
    <source>
        <dbReference type="Proteomes" id="UP001209713"/>
    </source>
</evidence>
<proteinExistence type="predicted"/>
<dbReference type="Proteomes" id="UP001209713">
    <property type="component" value="Unassembled WGS sequence"/>
</dbReference>
<evidence type="ECO:0000256" key="2">
    <source>
        <dbReference type="ARBA" id="ARBA00023163"/>
    </source>
</evidence>
<dbReference type="InterPro" id="IPR046532">
    <property type="entry name" value="DUF6597"/>
</dbReference>
<dbReference type="PROSITE" id="PS01124">
    <property type="entry name" value="HTH_ARAC_FAMILY_2"/>
    <property type="match status" value="1"/>
</dbReference>
<evidence type="ECO:0000313" key="4">
    <source>
        <dbReference type="EMBL" id="MCV2402395.1"/>
    </source>
</evidence>
<dbReference type="EMBL" id="JAOVZB010000002">
    <property type="protein sequence ID" value="MCV2402395.1"/>
    <property type="molecule type" value="Genomic_DNA"/>
</dbReference>
<evidence type="ECO:0000256" key="1">
    <source>
        <dbReference type="ARBA" id="ARBA00023015"/>
    </source>
</evidence>
<organism evidence="4 5">
    <name type="scientific">Marinomonas sargassi</name>
    <dbReference type="NCBI Taxonomy" id="2984494"/>
    <lineage>
        <taxon>Bacteria</taxon>
        <taxon>Pseudomonadati</taxon>
        <taxon>Pseudomonadota</taxon>
        <taxon>Gammaproteobacteria</taxon>
        <taxon>Oceanospirillales</taxon>
        <taxon>Oceanospirillaceae</taxon>
        <taxon>Marinomonas</taxon>
    </lineage>
</organism>
<feature type="domain" description="HTH araC/xylS-type" evidence="3">
    <location>
        <begin position="164"/>
        <end position="264"/>
    </location>
</feature>
<keyword evidence="1" id="KW-0805">Transcription regulation</keyword>
<keyword evidence="2" id="KW-0804">Transcription</keyword>
<reference evidence="4 5" key="1">
    <citation type="submission" date="2022-10" db="EMBL/GenBank/DDBJ databases">
        <title>Marinomonas transparenta sp. nov. and Marinomonas sargassi sp. nov., isolated from marine alga (Sargassum natans (L.) Gaillon).</title>
        <authorList>
            <person name="Wang Y."/>
        </authorList>
    </citation>
    <scope>NUCLEOTIDE SEQUENCE [LARGE SCALE GENOMIC DNA]</scope>
    <source>
        <strain evidence="4 5">C2222</strain>
    </source>
</reference>
<dbReference type="InterPro" id="IPR018060">
    <property type="entry name" value="HTH_AraC"/>
</dbReference>
<dbReference type="Pfam" id="PF20240">
    <property type="entry name" value="DUF6597"/>
    <property type="match status" value="1"/>
</dbReference>